<accession>A0A919SR70</accession>
<dbReference type="NCBIfam" id="TIGR02679">
    <property type="entry name" value="TIGR02679 family protein"/>
    <property type="match status" value="1"/>
</dbReference>
<feature type="domain" description="Conserved hypothetical protein CHP02679 N terminus" evidence="2">
    <location>
        <begin position="33"/>
        <end position="234"/>
    </location>
</feature>
<dbReference type="Proteomes" id="UP000680865">
    <property type="component" value="Unassembled WGS sequence"/>
</dbReference>
<evidence type="ECO:0000259" key="2">
    <source>
        <dbReference type="Pfam" id="PF11796"/>
    </source>
</evidence>
<gene>
    <name evidence="3" type="ORF">Aco04nite_52480</name>
</gene>
<organism evidence="3 4">
    <name type="scientific">Winogradskya consettensis</name>
    <dbReference type="NCBI Taxonomy" id="113560"/>
    <lineage>
        <taxon>Bacteria</taxon>
        <taxon>Bacillati</taxon>
        <taxon>Actinomycetota</taxon>
        <taxon>Actinomycetes</taxon>
        <taxon>Micromonosporales</taxon>
        <taxon>Micromonosporaceae</taxon>
        <taxon>Winogradskya</taxon>
    </lineage>
</organism>
<dbReference type="InterPro" id="IPR024466">
    <property type="entry name" value="CHP02679_N"/>
</dbReference>
<dbReference type="InterPro" id="IPR024465">
    <property type="entry name" value="DUF2399"/>
</dbReference>
<dbReference type="InterPro" id="IPR013495">
    <property type="entry name" value="CHP02679"/>
</dbReference>
<dbReference type="RefSeq" id="WP_212999877.1">
    <property type="nucleotide sequence ID" value="NZ_BAAATW010000005.1"/>
</dbReference>
<keyword evidence="4" id="KW-1185">Reference proteome</keyword>
<protein>
    <recommendedName>
        <fullName evidence="5">TIGR02679 family protein</fullName>
    </recommendedName>
</protein>
<dbReference type="Pfam" id="PF11796">
    <property type="entry name" value="DUF3323"/>
    <property type="match status" value="1"/>
</dbReference>
<reference evidence="3" key="1">
    <citation type="submission" date="2021-03" db="EMBL/GenBank/DDBJ databases">
        <title>Whole genome shotgun sequence of Actinoplanes consettensis NBRC 14913.</title>
        <authorList>
            <person name="Komaki H."/>
            <person name="Tamura T."/>
        </authorList>
    </citation>
    <scope>NUCLEOTIDE SEQUENCE</scope>
    <source>
        <strain evidence="3">NBRC 14913</strain>
    </source>
</reference>
<proteinExistence type="predicted"/>
<evidence type="ECO:0008006" key="5">
    <source>
        <dbReference type="Google" id="ProtNLM"/>
    </source>
</evidence>
<evidence type="ECO:0000259" key="1">
    <source>
        <dbReference type="Pfam" id="PF09664"/>
    </source>
</evidence>
<sequence length="406" mass="43969">MIPDSTLTYLKSPALRPLWAAARTRLTRNGRAARGRLTLTGLDADQREAVSRLLNRVVGTTHTVDLAHLDQQLRASAAETGLLDVVEAVIGPVQDRRAEASAERERRASFREDANTAVLAAGLDGHEWVPEWLARVGRHGITAVNQATTTLGLTIGAHARTWSRGELAQTVTGTAHGLDDDTLLNRLVLRGLALALNGSADIPPSAPERRALWDAAGVAGDTIATTVLTYGLRPYNVPWLHERADLGAETHLTLREIRRLAPLHLLPQTIYVCENPRIVEAALDNRIDAPMICTMGNPTTVTLALLDAITTSEGVQLAYHGDFDWPGLTIANRILTRYPAHPWQFKAASYRAAVEQAASNGIPRQPLTGRPAASPWDPALTKAMTDLGISIHEEALIESLLPDLQA</sequence>
<evidence type="ECO:0000313" key="4">
    <source>
        <dbReference type="Proteomes" id="UP000680865"/>
    </source>
</evidence>
<evidence type="ECO:0000313" key="3">
    <source>
        <dbReference type="EMBL" id="GIM76850.1"/>
    </source>
</evidence>
<dbReference type="AlphaFoldDB" id="A0A919SR70"/>
<name>A0A919SR70_9ACTN</name>
<dbReference type="EMBL" id="BOQP01000028">
    <property type="protein sequence ID" value="GIM76850.1"/>
    <property type="molecule type" value="Genomic_DNA"/>
</dbReference>
<dbReference type="Pfam" id="PF09664">
    <property type="entry name" value="DUF2399"/>
    <property type="match status" value="1"/>
</dbReference>
<feature type="domain" description="DUF2399" evidence="1">
    <location>
        <begin position="250"/>
        <end position="404"/>
    </location>
</feature>
<comment type="caution">
    <text evidence="3">The sequence shown here is derived from an EMBL/GenBank/DDBJ whole genome shotgun (WGS) entry which is preliminary data.</text>
</comment>